<organism evidence="5 6">
    <name type="scientific">Caulobacter flavus</name>
    <dbReference type="NCBI Taxonomy" id="1679497"/>
    <lineage>
        <taxon>Bacteria</taxon>
        <taxon>Pseudomonadati</taxon>
        <taxon>Pseudomonadota</taxon>
        <taxon>Alphaproteobacteria</taxon>
        <taxon>Caulobacterales</taxon>
        <taxon>Caulobacteraceae</taxon>
        <taxon>Caulobacter</taxon>
    </lineage>
</organism>
<dbReference type="NCBIfam" id="TIGR02775">
    <property type="entry name" value="TrbG_Ti"/>
    <property type="match status" value="1"/>
</dbReference>
<comment type="similarity">
    <text evidence="1">Belongs to the TrbG/VirB9 family.</text>
</comment>
<dbReference type="Proteomes" id="UP000281192">
    <property type="component" value="Chromosome"/>
</dbReference>
<dbReference type="InterPro" id="IPR014142">
    <property type="entry name" value="TrbG_Ti"/>
</dbReference>
<protein>
    <submittedName>
        <fullName evidence="5">P-type conjugative transfer protein TrbG</fullName>
    </submittedName>
</protein>
<dbReference type="InterPro" id="IPR033645">
    <property type="entry name" value="VirB9/CagX/TrbG_C"/>
</dbReference>
<evidence type="ECO:0000256" key="2">
    <source>
        <dbReference type="ARBA" id="ARBA00022729"/>
    </source>
</evidence>
<dbReference type="Pfam" id="PF03524">
    <property type="entry name" value="CagX"/>
    <property type="match status" value="1"/>
</dbReference>
<dbReference type="InterPro" id="IPR010258">
    <property type="entry name" value="Conjugal_tfr_TrbG/VirB9/CagX"/>
</dbReference>
<accession>A0A2N5CL28</accession>
<name>A0A2N5CL28_9CAUL</name>
<sequence length="290" mass="30974">MNDALALAMLISATIGGSAQADGPAPPRVAPLAGGPPQETLVSAATAARVEPRSDSFLGAIQRYAWSEGALYQVYAAPGQVTDIALEPGEQLAGAGPVAAGDTSRWIIGQSESGAGPTRRVHILVKPTQTGLATNLLINTDRRTYRLELRTAPRGYMAGVEWRYPEDALIALRVDPAPLRTAPLATATTPFDPVSLRFSYRISGAKVAWRPSLVFDDGRRVYVALPPSAVQTALPPLFVRGPEGGGELVNYRVQSGYMVVDRLFDAAELRMGGKRSAKTVRIERIQEASR</sequence>
<dbReference type="EMBL" id="CP026100">
    <property type="protein sequence ID" value="AYV48259.1"/>
    <property type="molecule type" value="Genomic_DNA"/>
</dbReference>
<dbReference type="Gene3D" id="2.60.40.2500">
    <property type="match status" value="1"/>
</dbReference>
<dbReference type="Proteomes" id="UP000234483">
    <property type="component" value="Unassembled WGS sequence"/>
</dbReference>
<dbReference type="CDD" id="cd06911">
    <property type="entry name" value="VirB9_CagX_TrbG"/>
    <property type="match status" value="1"/>
</dbReference>
<reference evidence="4 7" key="2">
    <citation type="submission" date="2018-01" db="EMBL/GenBank/DDBJ databases">
        <title>Complete genome sequence of Caulobacter flavus RHGG3.</title>
        <authorList>
            <person name="Yang E."/>
        </authorList>
    </citation>
    <scope>NUCLEOTIDE SEQUENCE [LARGE SCALE GENOMIC DNA]</scope>
    <source>
        <strain evidence="4 7">RHGG3</strain>
    </source>
</reference>
<keyword evidence="2 3" id="KW-0732">Signal</keyword>
<proteinExistence type="inferred from homology"/>
<evidence type="ECO:0000313" key="4">
    <source>
        <dbReference type="EMBL" id="AYV48259.1"/>
    </source>
</evidence>
<evidence type="ECO:0000256" key="3">
    <source>
        <dbReference type="SAM" id="SignalP"/>
    </source>
</evidence>
<feature type="signal peptide" evidence="3">
    <location>
        <begin position="1"/>
        <end position="21"/>
    </location>
</feature>
<dbReference type="OrthoDB" id="9815808at2"/>
<dbReference type="EMBL" id="PJRQ01000052">
    <property type="protein sequence ID" value="PLR06419.1"/>
    <property type="molecule type" value="Genomic_DNA"/>
</dbReference>
<evidence type="ECO:0000256" key="1">
    <source>
        <dbReference type="ARBA" id="ARBA00006135"/>
    </source>
</evidence>
<evidence type="ECO:0000313" key="5">
    <source>
        <dbReference type="EMBL" id="PLR06419.1"/>
    </source>
</evidence>
<reference evidence="5 6" key="1">
    <citation type="submission" date="2017-12" db="EMBL/GenBank/DDBJ databases">
        <title>The genome sequence of Caulobacter flavus CGMCC1 15093.</title>
        <authorList>
            <person name="Gao J."/>
            <person name="Mao X."/>
            <person name="Sun J."/>
        </authorList>
    </citation>
    <scope>NUCLEOTIDE SEQUENCE [LARGE SCALE GENOMIC DNA]</scope>
    <source>
        <strain evidence="5 6">CGMCC1 15093</strain>
    </source>
</reference>
<dbReference type="InterPro" id="IPR038161">
    <property type="entry name" value="VirB9/CagX/TrbG_C_sf"/>
</dbReference>
<feature type="chain" id="PRO_5044577606" evidence="3">
    <location>
        <begin position="22"/>
        <end position="290"/>
    </location>
</feature>
<dbReference type="AlphaFoldDB" id="A0A2N5CL28"/>
<dbReference type="RefSeq" id="WP_101715598.1">
    <property type="nucleotide sequence ID" value="NZ_CP026100.1"/>
</dbReference>
<evidence type="ECO:0000313" key="7">
    <source>
        <dbReference type="Proteomes" id="UP000281192"/>
    </source>
</evidence>
<evidence type="ECO:0000313" key="6">
    <source>
        <dbReference type="Proteomes" id="UP000234483"/>
    </source>
</evidence>
<gene>
    <name evidence="5" type="primary">trbG</name>
    <name evidence="4" type="ORF">C1707_19445</name>
    <name evidence="5" type="ORF">CFHF_24815</name>
</gene>
<dbReference type="KEGG" id="cfh:C1707_19445"/>
<keyword evidence="7" id="KW-1185">Reference proteome</keyword>